<keyword evidence="1" id="KW-0472">Membrane</keyword>
<reference evidence="2 3" key="1">
    <citation type="submission" date="2015-09" db="EMBL/GenBank/DDBJ databases">
        <authorList>
            <consortium name="Pathogen Informatics"/>
        </authorList>
    </citation>
    <scope>NUCLEOTIDE SEQUENCE [LARGE SCALE GENOMIC DNA]</scope>
    <source>
        <strain evidence="2 3">2789STDY5834861</strain>
    </source>
</reference>
<evidence type="ECO:0000313" key="2">
    <source>
        <dbReference type="EMBL" id="CUN45513.1"/>
    </source>
</evidence>
<keyword evidence="1" id="KW-1133">Transmembrane helix</keyword>
<protein>
    <submittedName>
        <fullName evidence="2">Uncharacterized protein</fullName>
    </submittedName>
</protein>
<dbReference type="Proteomes" id="UP000095645">
    <property type="component" value="Unassembled WGS sequence"/>
</dbReference>
<sequence length="200" mass="22436">MSITNNGKQKRNKKKKRLIKLLIIVIILFILLMLADTLLLQHRKNVDREQRKAEAIAALERVPTVTPTPAATPTPTPTPIPTVTPTPVLERAYVFNPEDYLGTWRSENGRVKIKIKKLSQKSVTFTYWQTNKKKTASCKAKVKKSVAGNATRFSFTDSLGNVAKGYLTFDNGRLYVNIKTKTKAEGAKVHPSVDTVMIKE</sequence>
<dbReference type="AlphaFoldDB" id="A0A173X1E0"/>
<name>A0A173X1E0_9FIRM</name>
<dbReference type="EMBL" id="CYZP01000001">
    <property type="protein sequence ID" value="CUN45513.1"/>
    <property type="molecule type" value="Genomic_DNA"/>
</dbReference>
<evidence type="ECO:0000256" key="1">
    <source>
        <dbReference type="SAM" id="Phobius"/>
    </source>
</evidence>
<organism evidence="2 3">
    <name type="scientific">Blautia obeum</name>
    <dbReference type="NCBI Taxonomy" id="40520"/>
    <lineage>
        <taxon>Bacteria</taxon>
        <taxon>Bacillati</taxon>
        <taxon>Bacillota</taxon>
        <taxon>Clostridia</taxon>
        <taxon>Lachnospirales</taxon>
        <taxon>Lachnospiraceae</taxon>
        <taxon>Blautia</taxon>
    </lineage>
</organism>
<proteinExistence type="predicted"/>
<gene>
    <name evidence="2" type="ORF">ERS852476_00177</name>
</gene>
<feature type="transmembrane region" description="Helical" evidence="1">
    <location>
        <begin position="21"/>
        <end position="40"/>
    </location>
</feature>
<dbReference type="RefSeq" id="WP_008705708.1">
    <property type="nucleotide sequence ID" value="NZ_CYZP01000001.1"/>
</dbReference>
<keyword evidence="1" id="KW-0812">Transmembrane</keyword>
<evidence type="ECO:0000313" key="3">
    <source>
        <dbReference type="Proteomes" id="UP000095645"/>
    </source>
</evidence>
<accession>A0A173X1E0</accession>